<reference evidence="1 2" key="1">
    <citation type="submission" date="2013-11" db="EMBL/GenBank/DDBJ databases">
        <title>Genome sequencing of Stegodyphus mimosarum.</title>
        <authorList>
            <person name="Bechsgaard J."/>
        </authorList>
    </citation>
    <scope>NUCLEOTIDE SEQUENCE [LARGE SCALE GENOMIC DNA]</scope>
</reference>
<evidence type="ECO:0000313" key="2">
    <source>
        <dbReference type="Proteomes" id="UP000054359"/>
    </source>
</evidence>
<organism evidence="1 2">
    <name type="scientific">Stegodyphus mimosarum</name>
    <name type="common">African social velvet spider</name>
    <dbReference type="NCBI Taxonomy" id="407821"/>
    <lineage>
        <taxon>Eukaryota</taxon>
        <taxon>Metazoa</taxon>
        <taxon>Ecdysozoa</taxon>
        <taxon>Arthropoda</taxon>
        <taxon>Chelicerata</taxon>
        <taxon>Arachnida</taxon>
        <taxon>Araneae</taxon>
        <taxon>Araneomorphae</taxon>
        <taxon>Entelegynae</taxon>
        <taxon>Eresoidea</taxon>
        <taxon>Eresidae</taxon>
        <taxon>Stegodyphus</taxon>
    </lineage>
</organism>
<evidence type="ECO:0000313" key="1">
    <source>
        <dbReference type="EMBL" id="KFM72584.1"/>
    </source>
</evidence>
<gene>
    <name evidence="1" type="ORF">X975_05989</name>
</gene>
<keyword evidence="2" id="KW-1185">Reference proteome</keyword>
<dbReference type="AlphaFoldDB" id="A0A087U5E5"/>
<dbReference type="EMBL" id="KK118264">
    <property type="protein sequence ID" value="KFM72584.1"/>
    <property type="molecule type" value="Genomic_DNA"/>
</dbReference>
<name>A0A087U5E5_STEMI</name>
<proteinExistence type="predicted"/>
<sequence>MLSFSIHDDNLSSQYYTCTTQKSNNDFSQESNRKCMATSQDKFACTQPNL</sequence>
<dbReference type="Proteomes" id="UP000054359">
    <property type="component" value="Unassembled WGS sequence"/>
</dbReference>
<accession>A0A087U5E5</accession>
<feature type="non-terminal residue" evidence="1">
    <location>
        <position position="50"/>
    </location>
</feature>
<protein>
    <submittedName>
        <fullName evidence="1">Uncharacterized protein</fullName>
    </submittedName>
</protein>